<dbReference type="InterPro" id="IPR016484">
    <property type="entry name" value="GTPase_Der"/>
</dbReference>
<dbReference type="PROSITE" id="PS51712">
    <property type="entry name" value="G_ENGA"/>
    <property type="match status" value="2"/>
</dbReference>
<evidence type="ECO:0000256" key="11">
    <source>
        <dbReference type="SAM" id="MobiDB-lite"/>
    </source>
</evidence>
<dbReference type="RefSeq" id="WP_386802549.1">
    <property type="nucleotide sequence ID" value="NZ_JBHTMU010000012.1"/>
</dbReference>
<sequence>MSFTLAIVGRPNVGKSTLFNRLVGKRLALVDDQPGVTRDLREGEGKLGDLRFTVIDTAGLEEATDESLQGRMRKLTERAVDMADVCLFMVDARTGITPTDEVFAEILRKRADRVLLAANKAEGRAAEGGLIEAWTLGLGEPIALSAEHGEGMPDLYSRLLPISDEFEAAAEARAERDLEAMPDTDVAVDEEGEAPDRVPTLEKPLQIAVVGRPNAGKSTLINKLLGEDRLLTGPEAGITRDAISVTLDWEGVPTRIFDTAGMRKRAKVQEKLEKLSVSDGLRAVKFAEVVIVLLDAAIPFEQQDLRIADLAEREGRAVVVAVNKWDLEEEKGEKLSALKEAFERLLPQLRGAPLVTVSARTGRGLDRLRKAVLSAHEVWNRRISTARLNRWLGEMVEAHPPPAPQGRRIKLRYMTQAKTRPPHFVVMCSHPDRMPDSYSRYLVNGLRIDFDMPGTPIRLSLRGQGDRNPYKGRRTKNAGALKKHLGKG</sequence>
<dbReference type="SUPFAM" id="SSF52540">
    <property type="entry name" value="P-loop containing nucleoside triphosphate hydrolases"/>
    <property type="match status" value="2"/>
</dbReference>
<accession>A0ABW3ZHE9</accession>
<dbReference type="Gene3D" id="3.30.300.20">
    <property type="match status" value="1"/>
</dbReference>
<dbReference type="NCBIfam" id="TIGR03594">
    <property type="entry name" value="GTPase_EngA"/>
    <property type="match status" value="1"/>
</dbReference>
<dbReference type="InterPro" id="IPR005225">
    <property type="entry name" value="Small_GTP-bd"/>
</dbReference>
<evidence type="ECO:0000313" key="13">
    <source>
        <dbReference type="EMBL" id="MFD1342465.1"/>
    </source>
</evidence>
<keyword evidence="13" id="KW-0378">Hydrolase</keyword>
<evidence type="ECO:0000259" key="12">
    <source>
        <dbReference type="PROSITE" id="PS51712"/>
    </source>
</evidence>
<evidence type="ECO:0000256" key="3">
    <source>
        <dbReference type="ARBA" id="ARBA00022517"/>
    </source>
</evidence>
<feature type="compositionally biased region" description="Basic residues" evidence="11">
    <location>
        <begin position="470"/>
        <end position="488"/>
    </location>
</feature>
<dbReference type="Proteomes" id="UP001597135">
    <property type="component" value="Unassembled WGS sequence"/>
</dbReference>
<dbReference type="Pfam" id="PF01926">
    <property type="entry name" value="MMR_HSR1"/>
    <property type="match status" value="2"/>
</dbReference>
<keyword evidence="3 8" id="KW-0690">Ribosome biogenesis</keyword>
<evidence type="ECO:0000256" key="10">
    <source>
        <dbReference type="RuleBase" id="RU004481"/>
    </source>
</evidence>
<dbReference type="InterPro" id="IPR015946">
    <property type="entry name" value="KH_dom-like_a/b"/>
</dbReference>
<dbReference type="HAMAP" id="MF_00195">
    <property type="entry name" value="GTPase_Der"/>
    <property type="match status" value="1"/>
</dbReference>
<keyword evidence="4 10" id="KW-0677">Repeat</keyword>
<evidence type="ECO:0000256" key="4">
    <source>
        <dbReference type="ARBA" id="ARBA00022737"/>
    </source>
</evidence>
<reference evidence="14" key="1">
    <citation type="journal article" date="2019" name="Int. J. Syst. Evol. Microbiol.">
        <title>The Global Catalogue of Microorganisms (GCM) 10K type strain sequencing project: providing services to taxonomists for standard genome sequencing and annotation.</title>
        <authorList>
            <consortium name="The Broad Institute Genomics Platform"/>
            <consortium name="The Broad Institute Genome Sequencing Center for Infectious Disease"/>
            <person name="Wu L."/>
            <person name="Ma J."/>
        </authorList>
    </citation>
    <scope>NUCLEOTIDE SEQUENCE [LARGE SCALE GENOMIC DNA]</scope>
    <source>
        <strain evidence="14">CCUG 62953</strain>
    </source>
</reference>
<evidence type="ECO:0000256" key="5">
    <source>
        <dbReference type="ARBA" id="ARBA00022741"/>
    </source>
</evidence>
<proteinExistence type="inferred from homology"/>
<evidence type="ECO:0000313" key="14">
    <source>
        <dbReference type="Proteomes" id="UP001597135"/>
    </source>
</evidence>
<gene>
    <name evidence="8 13" type="primary">der</name>
    <name evidence="13" type="ORF">ACFQ4E_08550</name>
</gene>
<evidence type="ECO:0000256" key="1">
    <source>
        <dbReference type="ARBA" id="ARBA00008279"/>
    </source>
</evidence>
<comment type="subunit">
    <text evidence="8">Associates with the 50S ribosomal subunit.</text>
</comment>
<keyword evidence="6 8" id="KW-0342">GTP-binding</keyword>
<name>A0ABW3ZHE9_9RHOB</name>
<evidence type="ECO:0000256" key="9">
    <source>
        <dbReference type="PROSITE-ProRule" id="PRU01049"/>
    </source>
</evidence>
<dbReference type="NCBIfam" id="TIGR00231">
    <property type="entry name" value="small_GTP"/>
    <property type="match status" value="2"/>
</dbReference>
<keyword evidence="14" id="KW-1185">Reference proteome</keyword>
<feature type="binding site" evidence="8">
    <location>
        <begin position="56"/>
        <end position="60"/>
    </location>
    <ligand>
        <name>GTP</name>
        <dbReference type="ChEBI" id="CHEBI:37565"/>
        <label>1</label>
    </ligand>
</feature>
<feature type="domain" description="EngA-type G" evidence="12">
    <location>
        <begin position="3"/>
        <end position="167"/>
    </location>
</feature>
<comment type="caution">
    <text evidence="13">The sequence shown here is derived from an EMBL/GenBank/DDBJ whole genome shotgun (WGS) entry which is preliminary data.</text>
</comment>
<evidence type="ECO:0000256" key="6">
    <source>
        <dbReference type="ARBA" id="ARBA00023134"/>
    </source>
</evidence>
<feature type="binding site" evidence="8">
    <location>
        <begin position="9"/>
        <end position="16"/>
    </location>
    <ligand>
        <name>GTP</name>
        <dbReference type="ChEBI" id="CHEBI:37565"/>
        <label>1</label>
    </ligand>
</feature>
<organism evidence="13 14">
    <name type="scientific">Litorisediminicola beolgyonensis</name>
    <dbReference type="NCBI Taxonomy" id="1173614"/>
    <lineage>
        <taxon>Bacteria</taxon>
        <taxon>Pseudomonadati</taxon>
        <taxon>Pseudomonadota</taxon>
        <taxon>Alphaproteobacteria</taxon>
        <taxon>Rhodobacterales</taxon>
        <taxon>Paracoccaceae</taxon>
        <taxon>Litorisediminicola</taxon>
    </lineage>
</organism>
<feature type="binding site" evidence="8">
    <location>
        <begin position="323"/>
        <end position="326"/>
    </location>
    <ligand>
        <name>GTP</name>
        <dbReference type="ChEBI" id="CHEBI:37565"/>
        <label>2</label>
    </ligand>
</feature>
<comment type="function">
    <text evidence="8 10">GTPase that plays an essential role in the late steps of ribosome biogenesis.</text>
</comment>
<evidence type="ECO:0000256" key="8">
    <source>
        <dbReference type="HAMAP-Rule" id="MF_00195"/>
    </source>
</evidence>
<keyword evidence="5 8" id="KW-0547">Nucleotide-binding</keyword>
<dbReference type="PANTHER" id="PTHR43834">
    <property type="entry name" value="GTPASE DER"/>
    <property type="match status" value="1"/>
</dbReference>
<dbReference type="PIRSF" id="PIRSF006485">
    <property type="entry name" value="GTP-binding_EngA"/>
    <property type="match status" value="1"/>
</dbReference>
<dbReference type="InterPro" id="IPR031166">
    <property type="entry name" value="G_ENGA"/>
</dbReference>
<dbReference type="PANTHER" id="PTHR43834:SF6">
    <property type="entry name" value="GTPASE DER"/>
    <property type="match status" value="1"/>
</dbReference>
<dbReference type="Gene3D" id="3.40.50.300">
    <property type="entry name" value="P-loop containing nucleotide triphosphate hydrolases"/>
    <property type="match status" value="2"/>
</dbReference>
<dbReference type="Pfam" id="PF14714">
    <property type="entry name" value="KH_dom-like"/>
    <property type="match status" value="1"/>
</dbReference>
<feature type="binding site" evidence="8">
    <location>
        <begin position="258"/>
        <end position="262"/>
    </location>
    <ligand>
        <name>GTP</name>
        <dbReference type="ChEBI" id="CHEBI:37565"/>
        <label>2</label>
    </ligand>
</feature>
<dbReference type="CDD" id="cd01895">
    <property type="entry name" value="EngA2"/>
    <property type="match status" value="1"/>
</dbReference>
<feature type="binding site" evidence="8">
    <location>
        <begin position="211"/>
        <end position="218"/>
    </location>
    <ligand>
        <name>GTP</name>
        <dbReference type="ChEBI" id="CHEBI:37565"/>
        <label>2</label>
    </ligand>
</feature>
<feature type="domain" description="EngA-type G" evidence="12">
    <location>
        <begin position="205"/>
        <end position="380"/>
    </location>
</feature>
<protein>
    <recommendedName>
        <fullName evidence="2 8">GTPase Der</fullName>
    </recommendedName>
    <alternativeName>
        <fullName evidence="7 8">GTP-binding protein EngA</fullName>
    </alternativeName>
</protein>
<dbReference type="InterPro" id="IPR032859">
    <property type="entry name" value="KH_dom-like"/>
</dbReference>
<dbReference type="GO" id="GO:0016787">
    <property type="term" value="F:hydrolase activity"/>
    <property type="evidence" value="ECO:0007669"/>
    <property type="project" value="UniProtKB-KW"/>
</dbReference>
<dbReference type="CDD" id="cd01894">
    <property type="entry name" value="EngA1"/>
    <property type="match status" value="1"/>
</dbReference>
<feature type="binding site" evidence="8">
    <location>
        <begin position="119"/>
        <end position="122"/>
    </location>
    <ligand>
        <name>GTP</name>
        <dbReference type="ChEBI" id="CHEBI:37565"/>
        <label>1</label>
    </ligand>
</feature>
<dbReference type="InterPro" id="IPR006073">
    <property type="entry name" value="GTP-bd"/>
</dbReference>
<dbReference type="PRINTS" id="PR00326">
    <property type="entry name" value="GTP1OBG"/>
</dbReference>
<comment type="similarity">
    <text evidence="1 8 9 10">Belongs to the TRAFAC class TrmE-Era-EngA-EngB-Septin-like GTPase superfamily. EngA (Der) GTPase family.</text>
</comment>
<dbReference type="InterPro" id="IPR027417">
    <property type="entry name" value="P-loop_NTPase"/>
</dbReference>
<feature type="region of interest" description="Disordered" evidence="11">
    <location>
        <begin position="461"/>
        <end position="488"/>
    </location>
</feature>
<evidence type="ECO:0000256" key="7">
    <source>
        <dbReference type="ARBA" id="ARBA00032345"/>
    </source>
</evidence>
<dbReference type="EMBL" id="JBHTMU010000012">
    <property type="protein sequence ID" value="MFD1342465.1"/>
    <property type="molecule type" value="Genomic_DNA"/>
</dbReference>
<evidence type="ECO:0000256" key="2">
    <source>
        <dbReference type="ARBA" id="ARBA00020953"/>
    </source>
</evidence>